<reference evidence="6 7" key="1">
    <citation type="submission" date="2015-05" db="EMBL/GenBank/DDBJ databases">
        <title>Distinctive expansion of gene families associated with plant cell wall degradation and secondary metabolism in the genomes of grapevine trunk pathogens.</title>
        <authorList>
            <person name="Lawrence D.P."/>
            <person name="Travadon R."/>
            <person name="Rolshausen P.E."/>
            <person name="Baumgartner K."/>
        </authorList>
    </citation>
    <scope>NUCLEOTIDE SEQUENCE [LARGE SCALE GENOMIC DNA]</scope>
    <source>
        <strain evidence="6">UCRPC4</strain>
    </source>
</reference>
<dbReference type="Proteomes" id="UP000053317">
    <property type="component" value="Unassembled WGS sequence"/>
</dbReference>
<evidence type="ECO:0000256" key="5">
    <source>
        <dbReference type="SAM" id="Phobius"/>
    </source>
</evidence>
<evidence type="ECO:0000313" key="6">
    <source>
        <dbReference type="EMBL" id="KKY20675.1"/>
    </source>
</evidence>
<dbReference type="SUPFAM" id="SSF103473">
    <property type="entry name" value="MFS general substrate transporter"/>
    <property type="match status" value="2"/>
</dbReference>
<feature type="transmembrane region" description="Helical" evidence="5">
    <location>
        <begin position="144"/>
        <end position="165"/>
    </location>
</feature>
<dbReference type="PANTHER" id="PTHR23502:SF159">
    <property type="entry name" value="TRANSPORTER, PUTATIVE (AFU_ORTHOLOGUE AFUA_4G14230)-RELATED"/>
    <property type="match status" value="1"/>
</dbReference>
<reference evidence="6 7" key="2">
    <citation type="submission" date="2015-05" db="EMBL/GenBank/DDBJ databases">
        <authorList>
            <person name="Morales-Cruz A."/>
            <person name="Amrine K.C."/>
            <person name="Cantu D."/>
        </authorList>
    </citation>
    <scope>NUCLEOTIDE SEQUENCE [LARGE SCALE GENOMIC DNA]</scope>
    <source>
        <strain evidence="6">UCRPC4</strain>
    </source>
</reference>
<keyword evidence="7" id="KW-1185">Reference proteome</keyword>
<feature type="transmembrane region" description="Helical" evidence="5">
    <location>
        <begin position="213"/>
        <end position="239"/>
    </location>
</feature>
<feature type="transmembrane region" description="Helical" evidence="5">
    <location>
        <begin position="105"/>
        <end position="124"/>
    </location>
</feature>
<dbReference type="GO" id="GO:0005886">
    <property type="term" value="C:plasma membrane"/>
    <property type="evidence" value="ECO:0007669"/>
    <property type="project" value="TreeGrafter"/>
</dbReference>
<organism evidence="6 7">
    <name type="scientific">Phaeomoniella chlamydospora</name>
    <name type="common">Phaeoacremonium chlamydosporum</name>
    <dbReference type="NCBI Taxonomy" id="158046"/>
    <lineage>
        <taxon>Eukaryota</taxon>
        <taxon>Fungi</taxon>
        <taxon>Dikarya</taxon>
        <taxon>Ascomycota</taxon>
        <taxon>Pezizomycotina</taxon>
        <taxon>Eurotiomycetes</taxon>
        <taxon>Chaetothyriomycetidae</taxon>
        <taxon>Phaeomoniellales</taxon>
        <taxon>Phaeomoniellaceae</taxon>
        <taxon>Phaeomoniella</taxon>
    </lineage>
</organism>
<dbReference type="EMBL" id="LCWF01000095">
    <property type="protein sequence ID" value="KKY20675.1"/>
    <property type="molecule type" value="Genomic_DNA"/>
</dbReference>
<comment type="caution">
    <text evidence="6">The sequence shown here is derived from an EMBL/GenBank/DDBJ whole genome shotgun (WGS) entry which is preliminary data.</text>
</comment>
<dbReference type="Gene3D" id="1.20.1720.10">
    <property type="entry name" value="Multidrug resistance protein D"/>
    <property type="match status" value="1"/>
</dbReference>
<accession>A0A0G2GVA9</accession>
<dbReference type="OrthoDB" id="2533084at2759"/>
<keyword evidence="2 5" id="KW-0812">Transmembrane</keyword>
<feature type="transmembrane region" description="Helical" evidence="5">
    <location>
        <begin position="186"/>
        <end position="207"/>
    </location>
</feature>
<dbReference type="PANTHER" id="PTHR23502">
    <property type="entry name" value="MAJOR FACILITATOR SUPERFAMILY"/>
    <property type="match status" value="1"/>
</dbReference>
<evidence type="ECO:0000256" key="1">
    <source>
        <dbReference type="ARBA" id="ARBA00004141"/>
    </source>
</evidence>
<name>A0A0G2GVA9_PHACM</name>
<evidence type="ECO:0000313" key="7">
    <source>
        <dbReference type="Proteomes" id="UP000053317"/>
    </source>
</evidence>
<evidence type="ECO:0000256" key="3">
    <source>
        <dbReference type="ARBA" id="ARBA00022989"/>
    </source>
</evidence>
<dbReference type="InterPro" id="IPR036259">
    <property type="entry name" value="MFS_trans_sf"/>
</dbReference>
<sequence length="316" mass="34754">MDPSRRALLTDWGMTWGTTLFEAQAAEWEMTISDVANSISGGIFLQGPGGVLAVPLIQRYGRLPVLFWSQLLSCAMVIAAALAPSYSGFTACRTLQGFFNTAPQVIGLTAIFILLLTMWTIGITTSITQFVKPPPYLFPDLSVALLYLAPTIGTLTAEIWGHYLNDLIQKRYIKTHLGVWRPENRLWGAWPAVIVSMGGLILLGQTLQHRLTWLGIAFGWGMNAFGLLAGTTVISTYILDCFPDHAAGASSWINMWRTTGGFCVSYFQLKWVVRNGPGVTFGIQAAIIAVGFTAIIATQFWGAKWRLKYLVPEPEN</sequence>
<dbReference type="GO" id="GO:0022857">
    <property type="term" value="F:transmembrane transporter activity"/>
    <property type="evidence" value="ECO:0007669"/>
    <property type="project" value="TreeGrafter"/>
</dbReference>
<evidence type="ECO:0000256" key="2">
    <source>
        <dbReference type="ARBA" id="ARBA00022692"/>
    </source>
</evidence>
<gene>
    <name evidence="6" type="ORF">UCRPC4_g04142</name>
</gene>
<comment type="subcellular location">
    <subcellularLocation>
        <location evidence="1">Membrane</location>
        <topology evidence="1">Multi-pass membrane protein</topology>
    </subcellularLocation>
</comment>
<feature type="transmembrane region" description="Helical" evidence="5">
    <location>
        <begin position="65"/>
        <end position="84"/>
    </location>
</feature>
<evidence type="ECO:0000256" key="4">
    <source>
        <dbReference type="ARBA" id="ARBA00023136"/>
    </source>
</evidence>
<proteinExistence type="predicted"/>
<keyword evidence="4 5" id="KW-0472">Membrane</keyword>
<feature type="transmembrane region" description="Helical" evidence="5">
    <location>
        <begin position="281"/>
        <end position="301"/>
    </location>
</feature>
<protein>
    <submittedName>
        <fullName evidence="6">Putative major facilitator superfamily</fullName>
    </submittedName>
</protein>
<keyword evidence="3 5" id="KW-1133">Transmembrane helix</keyword>
<dbReference type="AlphaFoldDB" id="A0A0G2GVA9"/>